<comment type="caution">
    <text evidence="10">The sequence shown here is derived from an EMBL/GenBank/DDBJ whole genome shotgun (WGS) entry which is preliminary data.</text>
</comment>
<evidence type="ECO:0000256" key="1">
    <source>
        <dbReference type="ARBA" id="ARBA00004141"/>
    </source>
</evidence>
<evidence type="ECO:0000256" key="3">
    <source>
        <dbReference type="ARBA" id="ARBA00010858"/>
    </source>
</evidence>
<dbReference type="GO" id="GO:0048608">
    <property type="term" value="P:reproductive structure development"/>
    <property type="evidence" value="ECO:0007669"/>
    <property type="project" value="UniProtKB-ARBA"/>
</dbReference>
<proteinExistence type="inferred from homology"/>
<dbReference type="Pfam" id="PF01277">
    <property type="entry name" value="Oleosin"/>
    <property type="match status" value="1"/>
</dbReference>
<keyword evidence="7 9" id="KW-0472">Membrane</keyword>
<organism evidence="10 11">
    <name type="scientific">Ilex paraguariensis</name>
    <name type="common">yerba mate</name>
    <dbReference type="NCBI Taxonomy" id="185542"/>
    <lineage>
        <taxon>Eukaryota</taxon>
        <taxon>Viridiplantae</taxon>
        <taxon>Streptophyta</taxon>
        <taxon>Embryophyta</taxon>
        <taxon>Tracheophyta</taxon>
        <taxon>Spermatophyta</taxon>
        <taxon>Magnoliopsida</taxon>
        <taxon>eudicotyledons</taxon>
        <taxon>Gunneridae</taxon>
        <taxon>Pentapetalae</taxon>
        <taxon>asterids</taxon>
        <taxon>campanulids</taxon>
        <taxon>Aquifoliales</taxon>
        <taxon>Aquifoliaceae</taxon>
        <taxon>Ilex</taxon>
    </lineage>
</organism>
<dbReference type="AlphaFoldDB" id="A0ABC8RV48"/>
<dbReference type="EMBL" id="CAUOFW020001724">
    <property type="protein sequence ID" value="CAK9147986.1"/>
    <property type="molecule type" value="Genomic_DNA"/>
</dbReference>
<dbReference type="GO" id="GO:0016020">
    <property type="term" value="C:membrane"/>
    <property type="evidence" value="ECO:0007669"/>
    <property type="project" value="UniProtKB-SubCell"/>
</dbReference>
<feature type="region of interest" description="Disordered" evidence="8">
    <location>
        <begin position="84"/>
        <end position="103"/>
    </location>
</feature>
<evidence type="ECO:0000256" key="5">
    <source>
        <dbReference type="ARBA" id="ARBA00022692"/>
    </source>
</evidence>
<evidence type="ECO:0000256" key="4">
    <source>
        <dbReference type="ARBA" id="ARBA00022677"/>
    </source>
</evidence>
<evidence type="ECO:0000256" key="8">
    <source>
        <dbReference type="SAM" id="MobiDB-lite"/>
    </source>
</evidence>
<accession>A0ABC8RV48</accession>
<keyword evidence="5 9" id="KW-0812">Transmembrane</keyword>
<comment type="similarity">
    <text evidence="3">Belongs to the oleosin family.</text>
</comment>
<protein>
    <recommendedName>
        <fullName evidence="12">Oleosin</fullName>
    </recommendedName>
</protein>
<evidence type="ECO:0000256" key="2">
    <source>
        <dbReference type="ARBA" id="ARBA00004502"/>
    </source>
</evidence>
<evidence type="ECO:0000256" key="6">
    <source>
        <dbReference type="ARBA" id="ARBA00022989"/>
    </source>
</evidence>
<sequence length="103" mass="10889">MAENQPPSQSSHQVAKTTIVIVGGSLMVFSTLIAAATTVLLTVATPLLVIFSPVLVPAYATGKHPIGSEKIDRASARIGEVTKEMKEKAQHPGQQQTRGRQGL</sequence>
<reference evidence="10 11" key="1">
    <citation type="submission" date="2024-02" db="EMBL/GenBank/DDBJ databases">
        <authorList>
            <person name="Vignale AGUSTIN F."/>
            <person name="Sosa J E."/>
            <person name="Modenutti C."/>
        </authorList>
    </citation>
    <scope>NUCLEOTIDE SEQUENCE [LARGE SCALE GENOMIC DNA]</scope>
</reference>
<dbReference type="GO" id="GO:0005811">
    <property type="term" value="C:lipid droplet"/>
    <property type="evidence" value="ECO:0007669"/>
    <property type="project" value="UniProtKB-SubCell"/>
</dbReference>
<dbReference type="PANTHER" id="PTHR33203">
    <property type="entry name" value="OLEOSIN"/>
    <property type="match status" value="1"/>
</dbReference>
<dbReference type="GO" id="GO:0009791">
    <property type="term" value="P:post-embryonic development"/>
    <property type="evidence" value="ECO:0007669"/>
    <property type="project" value="UniProtKB-ARBA"/>
</dbReference>
<evidence type="ECO:0000256" key="7">
    <source>
        <dbReference type="ARBA" id="ARBA00023136"/>
    </source>
</evidence>
<keyword evidence="11" id="KW-1185">Reference proteome</keyword>
<comment type="subcellular location">
    <subcellularLocation>
        <location evidence="2">Lipid droplet</location>
    </subcellularLocation>
    <subcellularLocation>
        <location evidence="1">Membrane</location>
        <topology evidence="1">Multi-pass membrane protein</topology>
    </subcellularLocation>
</comment>
<keyword evidence="4" id="KW-0551">Lipid droplet</keyword>
<feature type="transmembrane region" description="Helical" evidence="9">
    <location>
        <begin position="14"/>
        <end position="33"/>
    </location>
</feature>
<evidence type="ECO:0000313" key="10">
    <source>
        <dbReference type="EMBL" id="CAK9147986.1"/>
    </source>
</evidence>
<feature type="compositionally biased region" description="Polar residues" evidence="8">
    <location>
        <begin position="92"/>
        <end position="103"/>
    </location>
</feature>
<dbReference type="PANTHER" id="PTHR33203:SF31">
    <property type="entry name" value="OLEOSIN"/>
    <property type="match status" value="1"/>
</dbReference>
<dbReference type="InterPro" id="IPR000136">
    <property type="entry name" value="Oleosin"/>
</dbReference>
<keyword evidence="6 9" id="KW-1133">Transmembrane helix</keyword>
<name>A0ABC8RV48_9AQUA</name>
<gene>
    <name evidence="10" type="ORF">ILEXP_LOCUS15915</name>
</gene>
<evidence type="ECO:0000313" key="11">
    <source>
        <dbReference type="Proteomes" id="UP001642360"/>
    </source>
</evidence>
<dbReference type="Proteomes" id="UP001642360">
    <property type="component" value="Unassembled WGS sequence"/>
</dbReference>
<evidence type="ECO:0008006" key="12">
    <source>
        <dbReference type="Google" id="ProtNLM"/>
    </source>
</evidence>
<evidence type="ECO:0000256" key="9">
    <source>
        <dbReference type="SAM" id="Phobius"/>
    </source>
</evidence>